<dbReference type="AlphaFoldDB" id="X0WZW4"/>
<gene>
    <name evidence="2" type="ORF">S01H1_61731</name>
</gene>
<evidence type="ECO:0000313" key="2">
    <source>
        <dbReference type="EMBL" id="GAG36464.1"/>
    </source>
</evidence>
<organism evidence="2">
    <name type="scientific">marine sediment metagenome</name>
    <dbReference type="NCBI Taxonomy" id="412755"/>
    <lineage>
        <taxon>unclassified sequences</taxon>
        <taxon>metagenomes</taxon>
        <taxon>ecological metagenomes</taxon>
    </lineage>
</organism>
<feature type="region of interest" description="Disordered" evidence="1">
    <location>
        <begin position="1"/>
        <end position="42"/>
    </location>
</feature>
<accession>X0WZW4</accession>
<feature type="compositionally biased region" description="Polar residues" evidence="1">
    <location>
        <begin position="27"/>
        <end position="38"/>
    </location>
</feature>
<comment type="caution">
    <text evidence="2">The sequence shown here is derived from an EMBL/GenBank/DDBJ whole genome shotgun (WGS) entry which is preliminary data.</text>
</comment>
<evidence type="ECO:0000256" key="1">
    <source>
        <dbReference type="SAM" id="MobiDB-lite"/>
    </source>
</evidence>
<proteinExistence type="predicted"/>
<dbReference type="EMBL" id="BARS01040509">
    <property type="protein sequence ID" value="GAG36464.1"/>
    <property type="molecule type" value="Genomic_DNA"/>
</dbReference>
<reference evidence="2" key="1">
    <citation type="journal article" date="2014" name="Front. Microbiol.">
        <title>High frequency of phylogenetically diverse reductive dehalogenase-homologous genes in deep subseafloor sedimentary metagenomes.</title>
        <authorList>
            <person name="Kawai M."/>
            <person name="Futagami T."/>
            <person name="Toyoda A."/>
            <person name="Takaki Y."/>
            <person name="Nishi S."/>
            <person name="Hori S."/>
            <person name="Arai W."/>
            <person name="Tsubouchi T."/>
            <person name="Morono Y."/>
            <person name="Uchiyama I."/>
            <person name="Ito T."/>
            <person name="Fujiyama A."/>
            <person name="Inagaki F."/>
            <person name="Takami H."/>
        </authorList>
    </citation>
    <scope>NUCLEOTIDE SEQUENCE</scope>
    <source>
        <strain evidence="2">Expedition CK06-06</strain>
    </source>
</reference>
<sequence length="94" mass="10492">MSQSKEVHKEYMRKRRGSQTLVEIPSKGSQDEGSQDEGSQVHPAIIRAITDSKVRPKIEKISQELNAKGLGKDVRYGIDGPTFDIVAKLLEVTR</sequence>
<name>X0WZW4_9ZZZZ</name>
<feature type="compositionally biased region" description="Basic and acidic residues" evidence="1">
    <location>
        <begin position="1"/>
        <end position="10"/>
    </location>
</feature>
<protein>
    <submittedName>
        <fullName evidence="2">Uncharacterized protein</fullName>
    </submittedName>
</protein>